<dbReference type="RefSeq" id="WP_117488741.1">
    <property type="nucleotide sequence ID" value="NZ_QVIG01000001.1"/>
</dbReference>
<feature type="region of interest" description="Disordered" evidence="3">
    <location>
        <begin position="233"/>
        <end position="292"/>
    </location>
</feature>
<comment type="caution">
    <text evidence="5">The sequence shown here is derived from an EMBL/GenBank/DDBJ whole genome shotgun (WGS) entry which is preliminary data.</text>
</comment>
<dbReference type="EMBL" id="QVIG01000001">
    <property type="protein sequence ID" value="RGD60595.1"/>
    <property type="molecule type" value="Genomic_DNA"/>
</dbReference>
<accession>A0A372ZZG3</accession>
<feature type="region of interest" description="Disordered" evidence="3">
    <location>
        <begin position="88"/>
        <end position="154"/>
    </location>
</feature>
<keyword evidence="4" id="KW-0812">Transmembrane</keyword>
<feature type="compositionally biased region" description="Low complexity" evidence="3">
    <location>
        <begin position="266"/>
        <end position="285"/>
    </location>
</feature>
<organism evidence="5 6">
    <name type="scientific">Kitasatospora xanthocidica</name>
    <dbReference type="NCBI Taxonomy" id="83382"/>
    <lineage>
        <taxon>Bacteria</taxon>
        <taxon>Bacillati</taxon>
        <taxon>Actinomycetota</taxon>
        <taxon>Actinomycetes</taxon>
        <taxon>Kitasatosporales</taxon>
        <taxon>Streptomycetaceae</taxon>
        <taxon>Kitasatospora</taxon>
    </lineage>
</organism>
<keyword evidence="1" id="KW-0805">Transcription regulation</keyword>
<gene>
    <name evidence="5" type="ORF">DR950_24975</name>
</gene>
<keyword evidence="6" id="KW-1185">Reference proteome</keyword>
<dbReference type="Gene3D" id="1.10.10.1320">
    <property type="entry name" value="Anti-sigma factor, zinc-finger domain"/>
    <property type="match status" value="1"/>
</dbReference>
<sequence length="333" mass="33531">MNAHPSFPDPADDHPPVEQLADLAEGLVDSPSTVEALRRHLDGCAECRETVDALAEVRALLGDVETPPMPADVAARLDAALAEAVAEATEAAGSPGEAVERPQGAPAADRRPEAPARPVRTATAPLTPSSAPLSRPAGRPAGRSGPATGPGRPRRRRFALLIGTAAALAALGLGGALLLQPDDRSGTVTASAGGAPTATADSHDARAPHTAAGTDYREDELATQVQRLLARSENVPGLRATGPAMSEGALPAAGGRPESDPPSPAGSPTGSPTAPGCPAPASGTPLATDRGTFQGAPVDVLVYPLPGRPGFVDVYLRSPDCGPTVLHQAVPSH</sequence>
<feature type="compositionally biased region" description="Low complexity" evidence="3">
    <location>
        <begin position="135"/>
        <end position="151"/>
    </location>
</feature>
<keyword evidence="4" id="KW-0472">Membrane</keyword>
<proteinExistence type="predicted"/>
<feature type="compositionally biased region" description="Low complexity" evidence="3">
    <location>
        <begin position="186"/>
        <end position="200"/>
    </location>
</feature>
<feature type="transmembrane region" description="Helical" evidence="4">
    <location>
        <begin position="158"/>
        <end position="179"/>
    </location>
</feature>
<keyword evidence="2" id="KW-0804">Transcription</keyword>
<evidence type="ECO:0008006" key="7">
    <source>
        <dbReference type="Google" id="ProtNLM"/>
    </source>
</evidence>
<evidence type="ECO:0000256" key="2">
    <source>
        <dbReference type="ARBA" id="ARBA00023163"/>
    </source>
</evidence>
<name>A0A372ZZG3_9ACTN</name>
<evidence type="ECO:0000256" key="3">
    <source>
        <dbReference type="SAM" id="MobiDB-lite"/>
    </source>
</evidence>
<evidence type="ECO:0000256" key="1">
    <source>
        <dbReference type="ARBA" id="ARBA00023015"/>
    </source>
</evidence>
<dbReference type="InterPro" id="IPR041916">
    <property type="entry name" value="Anti_sigma_zinc_sf"/>
</dbReference>
<protein>
    <recommendedName>
        <fullName evidence="7">Zinc-finger domain-containing protein</fullName>
    </recommendedName>
</protein>
<evidence type="ECO:0000256" key="4">
    <source>
        <dbReference type="SAM" id="Phobius"/>
    </source>
</evidence>
<evidence type="ECO:0000313" key="5">
    <source>
        <dbReference type="EMBL" id="RGD60595.1"/>
    </source>
</evidence>
<dbReference type="Proteomes" id="UP000263377">
    <property type="component" value="Unassembled WGS sequence"/>
</dbReference>
<feature type="region of interest" description="Disordered" evidence="3">
    <location>
        <begin position="186"/>
        <end position="218"/>
    </location>
</feature>
<dbReference type="AlphaFoldDB" id="A0A372ZZG3"/>
<reference evidence="5 6" key="1">
    <citation type="submission" date="2018-08" db="EMBL/GenBank/DDBJ databases">
        <title>Diversity &amp; Physiological Properties of Lignin-Decomposing Actinobacteria from Soil.</title>
        <authorList>
            <person name="Roh S.G."/>
            <person name="Kim S.B."/>
        </authorList>
    </citation>
    <scope>NUCLEOTIDE SEQUENCE [LARGE SCALE GENOMIC DNA]</scope>
    <source>
        <strain evidence="5 6">MMS17-GH009</strain>
    </source>
</reference>
<evidence type="ECO:0000313" key="6">
    <source>
        <dbReference type="Proteomes" id="UP000263377"/>
    </source>
</evidence>
<keyword evidence="4" id="KW-1133">Transmembrane helix</keyword>
<feature type="compositionally biased region" description="Low complexity" evidence="3">
    <location>
        <begin position="116"/>
        <end position="128"/>
    </location>
</feature>